<keyword evidence="1 9" id="KW-0004">4Fe-4S</keyword>
<feature type="active site" description="Nucleophile" evidence="9 10">
    <location>
        <position position="400"/>
    </location>
</feature>
<evidence type="ECO:0000256" key="3">
    <source>
        <dbReference type="ARBA" id="ARBA00022603"/>
    </source>
</evidence>
<dbReference type="GO" id="GO:0070041">
    <property type="term" value="F:rRNA (uridine-C5-)-methyltransferase activity"/>
    <property type="evidence" value="ECO:0007669"/>
    <property type="project" value="UniProtKB-UniRule"/>
</dbReference>
<feature type="binding site" evidence="9">
    <location>
        <position position="84"/>
    </location>
    <ligand>
        <name>[4Fe-4S] cluster</name>
        <dbReference type="ChEBI" id="CHEBI:49883"/>
    </ligand>
</feature>
<organism evidence="13 14">
    <name type="scientific">Ectothiorhodospira magna</name>
    <dbReference type="NCBI Taxonomy" id="867345"/>
    <lineage>
        <taxon>Bacteria</taxon>
        <taxon>Pseudomonadati</taxon>
        <taxon>Pseudomonadota</taxon>
        <taxon>Gammaproteobacteria</taxon>
        <taxon>Chromatiales</taxon>
        <taxon>Ectothiorhodospiraceae</taxon>
        <taxon>Ectothiorhodospira</taxon>
    </lineage>
</organism>
<feature type="binding site" evidence="9 10">
    <location>
        <position position="276"/>
    </location>
    <ligand>
        <name>S-adenosyl-L-methionine</name>
        <dbReference type="ChEBI" id="CHEBI:59789"/>
    </ligand>
</feature>
<dbReference type="GO" id="GO:0005506">
    <property type="term" value="F:iron ion binding"/>
    <property type="evidence" value="ECO:0007669"/>
    <property type="project" value="UniProtKB-UniRule"/>
</dbReference>
<dbReference type="InterPro" id="IPR012340">
    <property type="entry name" value="NA-bd_OB-fold"/>
</dbReference>
<dbReference type="InterPro" id="IPR002792">
    <property type="entry name" value="TRAM_dom"/>
</dbReference>
<feature type="domain" description="TRAM" evidence="12">
    <location>
        <begin position="6"/>
        <end position="65"/>
    </location>
</feature>
<feature type="binding site" evidence="9">
    <location>
        <position position="166"/>
    </location>
    <ligand>
        <name>[4Fe-4S] cluster</name>
        <dbReference type="ChEBI" id="CHEBI:49883"/>
    </ligand>
</feature>
<keyword evidence="14" id="KW-1185">Reference proteome</keyword>
<feature type="binding site" evidence="9 10">
    <location>
        <position position="374"/>
    </location>
    <ligand>
        <name>S-adenosyl-L-methionine</name>
        <dbReference type="ChEBI" id="CHEBI:59789"/>
    </ligand>
</feature>
<dbReference type="GO" id="GO:0051539">
    <property type="term" value="F:4 iron, 4 sulfur cluster binding"/>
    <property type="evidence" value="ECO:0007669"/>
    <property type="project" value="UniProtKB-KW"/>
</dbReference>
<dbReference type="Pfam" id="PF05958">
    <property type="entry name" value="tRNA_U5-meth_tr"/>
    <property type="match status" value="2"/>
</dbReference>
<dbReference type="RefSeq" id="WP_090206320.1">
    <property type="nucleotide sequence ID" value="NZ_FOFO01000013.1"/>
</dbReference>
<dbReference type="Pfam" id="PF01938">
    <property type="entry name" value="TRAM"/>
    <property type="match status" value="1"/>
</dbReference>
<proteinExistence type="inferred from homology"/>
<evidence type="ECO:0000256" key="4">
    <source>
        <dbReference type="ARBA" id="ARBA00022679"/>
    </source>
</evidence>
<evidence type="ECO:0000256" key="9">
    <source>
        <dbReference type="HAMAP-Rule" id="MF_01010"/>
    </source>
</evidence>
<comment type="catalytic activity">
    <reaction evidence="9">
        <text>uridine(1939) in 23S rRNA + S-adenosyl-L-methionine = 5-methyluridine(1939) in 23S rRNA + S-adenosyl-L-homocysteine + H(+)</text>
        <dbReference type="Rhea" id="RHEA:42908"/>
        <dbReference type="Rhea" id="RHEA-COMP:10278"/>
        <dbReference type="Rhea" id="RHEA-COMP:10279"/>
        <dbReference type="ChEBI" id="CHEBI:15378"/>
        <dbReference type="ChEBI" id="CHEBI:57856"/>
        <dbReference type="ChEBI" id="CHEBI:59789"/>
        <dbReference type="ChEBI" id="CHEBI:65315"/>
        <dbReference type="ChEBI" id="CHEBI:74447"/>
        <dbReference type="EC" id="2.1.1.190"/>
    </reaction>
</comment>
<evidence type="ECO:0000256" key="11">
    <source>
        <dbReference type="PROSITE-ProRule" id="PRU10015"/>
    </source>
</evidence>
<evidence type="ECO:0000256" key="8">
    <source>
        <dbReference type="ARBA" id="ARBA00023014"/>
    </source>
</evidence>
<dbReference type="NCBIfam" id="NF009639">
    <property type="entry name" value="PRK13168.1"/>
    <property type="match status" value="1"/>
</dbReference>
<keyword evidence="4 9" id="KW-0808">Transferase</keyword>
<feature type="binding site" evidence="9 10">
    <location>
        <position position="305"/>
    </location>
    <ligand>
        <name>S-adenosyl-L-methionine</name>
        <dbReference type="ChEBI" id="CHEBI:59789"/>
    </ligand>
</feature>
<dbReference type="Proteomes" id="UP000199496">
    <property type="component" value="Unassembled WGS sequence"/>
</dbReference>
<dbReference type="Gene3D" id="2.40.50.140">
    <property type="entry name" value="Nucleic acid-binding proteins"/>
    <property type="match status" value="1"/>
</dbReference>
<dbReference type="InterPro" id="IPR010280">
    <property type="entry name" value="U5_MeTrfase_fam"/>
</dbReference>
<name>A0A1H9CDJ8_9GAMM</name>
<accession>A0A1H9CDJ8</accession>
<comment type="similarity">
    <text evidence="9">Belongs to the class I-like SAM-binding methyltransferase superfamily. RNA M5U methyltransferase family. RlmD subfamily.</text>
</comment>
<dbReference type="PROSITE" id="PS50926">
    <property type="entry name" value="TRAM"/>
    <property type="match status" value="1"/>
</dbReference>
<feature type="binding site" evidence="9">
    <location>
        <position position="310"/>
    </location>
    <ligand>
        <name>S-adenosyl-L-methionine</name>
        <dbReference type="ChEBI" id="CHEBI:59789"/>
    </ligand>
</feature>
<feature type="active site" evidence="11">
    <location>
        <position position="400"/>
    </location>
</feature>
<evidence type="ECO:0000313" key="13">
    <source>
        <dbReference type="EMBL" id="SEP99224.1"/>
    </source>
</evidence>
<evidence type="ECO:0000313" key="14">
    <source>
        <dbReference type="Proteomes" id="UP000199496"/>
    </source>
</evidence>
<dbReference type="InterPro" id="IPR030391">
    <property type="entry name" value="MeTrfase_TrmA_CS"/>
</dbReference>
<evidence type="ECO:0000256" key="6">
    <source>
        <dbReference type="ARBA" id="ARBA00022723"/>
    </source>
</evidence>
<keyword evidence="3 9" id="KW-0489">Methyltransferase</keyword>
<evidence type="ECO:0000259" key="12">
    <source>
        <dbReference type="PROSITE" id="PS50926"/>
    </source>
</evidence>
<sequence length="444" mass="48490">MSSRRRSRLPQAAVQTHIDAITHEGRGVARIEGKTVFIDGALPGETVTFHYHKQHRRYDEGRVEAVLEASPDRVEPRCPHFGLCGGCALQHMDPAAQVRAKQQVLLDDLRHIGDVAPDEILTPITGPVWGYRRKARLGVKHVPKKGGVLVGFREKGSPYLAALTTCEVLHPAVGQRIMVLRELMGRLRARDRIPQIEVAVDDADQVALVFRNLDPLDAGDQAILRDFGEDTGLQVWLQPAGPETITPLWPTSPPALTYGHPGYGTRVPFAPVDFFQVNTPINRAMVPRALSLLAVAPEHRVLDLFCGLGNFTLPLAGMAREVIGVEGDGAMVERARRNAVENGIDNTRYHAADLAADPGNAPWLSGPVDRVLLDPPRSGAREVLAPLARLGAERMVYVSCNPATLARDAGELVHQHGYRLVAAGVMDMFPHTAHVESMALFVRA</sequence>
<dbReference type="PANTHER" id="PTHR11061:SF49">
    <property type="entry name" value="23S RRNA (URACIL(1939)-C(5))-METHYLTRANSFERASE RLMD"/>
    <property type="match status" value="1"/>
</dbReference>
<keyword evidence="6 9" id="KW-0479">Metal-binding</keyword>
<evidence type="ECO:0000256" key="7">
    <source>
        <dbReference type="ARBA" id="ARBA00023004"/>
    </source>
</evidence>
<dbReference type="EC" id="2.1.1.190" evidence="9"/>
<keyword evidence="8 9" id="KW-0411">Iron-sulfur</keyword>
<dbReference type="GO" id="GO:0003723">
    <property type="term" value="F:RNA binding"/>
    <property type="evidence" value="ECO:0007669"/>
    <property type="project" value="InterPro"/>
</dbReference>
<evidence type="ECO:0000256" key="2">
    <source>
        <dbReference type="ARBA" id="ARBA00022552"/>
    </source>
</evidence>
<dbReference type="PROSITE" id="PS51687">
    <property type="entry name" value="SAM_MT_RNA_M5U"/>
    <property type="match status" value="1"/>
</dbReference>
<dbReference type="InterPro" id="IPR030390">
    <property type="entry name" value="MeTrfase_TrmA_AS"/>
</dbReference>
<reference evidence="13 14" key="1">
    <citation type="submission" date="2016-10" db="EMBL/GenBank/DDBJ databases">
        <authorList>
            <person name="de Groot N.N."/>
        </authorList>
    </citation>
    <scope>NUCLEOTIDE SEQUENCE [LARGE SCALE GENOMIC DNA]</scope>
    <source>
        <strain evidence="13 14">B7-7</strain>
    </source>
</reference>
<evidence type="ECO:0000256" key="10">
    <source>
        <dbReference type="PROSITE-ProRule" id="PRU01024"/>
    </source>
</evidence>
<dbReference type="CDD" id="cd02440">
    <property type="entry name" value="AdoMet_MTases"/>
    <property type="match status" value="1"/>
</dbReference>
<dbReference type="EMBL" id="FOFO01000013">
    <property type="protein sequence ID" value="SEP99224.1"/>
    <property type="molecule type" value="Genomic_DNA"/>
</dbReference>
<feature type="binding site" evidence="9">
    <location>
        <position position="353"/>
    </location>
    <ligand>
        <name>S-adenosyl-L-methionine</name>
        <dbReference type="ChEBI" id="CHEBI:59789"/>
    </ligand>
</feature>
<dbReference type="InterPro" id="IPR029063">
    <property type="entry name" value="SAM-dependent_MTases_sf"/>
</dbReference>
<dbReference type="SUPFAM" id="SSF50249">
    <property type="entry name" value="Nucleic acid-binding proteins"/>
    <property type="match status" value="1"/>
</dbReference>
<dbReference type="OrthoDB" id="9804590at2"/>
<dbReference type="AlphaFoldDB" id="A0A1H9CDJ8"/>
<feature type="binding site" evidence="9">
    <location>
        <position position="87"/>
    </location>
    <ligand>
        <name>[4Fe-4S] cluster</name>
        <dbReference type="ChEBI" id="CHEBI:49883"/>
    </ligand>
</feature>
<comment type="function">
    <text evidence="9">Catalyzes the formation of 5-methyl-uridine at position 1939 (m5U1939) in 23S rRNA.</text>
</comment>
<dbReference type="Gene3D" id="2.40.50.1070">
    <property type="match status" value="1"/>
</dbReference>
<dbReference type="HAMAP" id="MF_01010">
    <property type="entry name" value="23SrRNA_methyltr_RlmD"/>
    <property type="match status" value="1"/>
</dbReference>
<keyword evidence="5 9" id="KW-0949">S-adenosyl-L-methionine</keyword>
<dbReference type="Gene3D" id="3.40.50.150">
    <property type="entry name" value="Vaccinia Virus protein VP39"/>
    <property type="match status" value="1"/>
</dbReference>
<dbReference type="GO" id="GO:0070475">
    <property type="term" value="P:rRNA base methylation"/>
    <property type="evidence" value="ECO:0007669"/>
    <property type="project" value="TreeGrafter"/>
</dbReference>
<keyword evidence="7 9" id="KW-0408">Iron</keyword>
<dbReference type="PROSITE" id="PS01230">
    <property type="entry name" value="TRMA_1"/>
    <property type="match status" value="1"/>
</dbReference>
<protein>
    <recommendedName>
        <fullName evidence="9">23S rRNA (uracil(1939)-C(5))-methyltransferase RlmD</fullName>
        <ecNumber evidence="9">2.1.1.190</ecNumber>
    </recommendedName>
    <alternativeName>
        <fullName evidence="9">23S rRNA(m5U1939)-methyltransferase</fullName>
    </alternativeName>
</protein>
<dbReference type="PROSITE" id="PS01231">
    <property type="entry name" value="TRMA_2"/>
    <property type="match status" value="1"/>
</dbReference>
<feature type="binding site" evidence="9 10">
    <location>
        <position position="326"/>
    </location>
    <ligand>
        <name>S-adenosyl-L-methionine</name>
        <dbReference type="ChEBI" id="CHEBI:59789"/>
    </ligand>
</feature>
<gene>
    <name evidence="9" type="primary">rlmD</name>
    <name evidence="13" type="ORF">SAMN05421693_11357</name>
</gene>
<keyword evidence="2 9" id="KW-0698">rRNA processing</keyword>
<feature type="binding site" evidence="9">
    <location>
        <position position="78"/>
    </location>
    <ligand>
        <name>[4Fe-4S] cluster</name>
        <dbReference type="ChEBI" id="CHEBI:49883"/>
    </ligand>
</feature>
<dbReference type="InterPro" id="IPR001566">
    <property type="entry name" value="23S_rRNA_MeTrfase_RlmD"/>
</dbReference>
<dbReference type="SUPFAM" id="SSF53335">
    <property type="entry name" value="S-adenosyl-L-methionine-dependent methyltransferases"/>
    <property type="match status" value="1"/>
</dbReference>
<dbReference type="PANTHER" id="PTHR11061">
    <property type="entry name" value="RNA M5U METHYLTRANSFERASE"/>
    <property type="match status" value="1"/>
</dbReference>
<dbReference type="FunFam" id="2.40.50.140:FF:000097">
    <property type="entry name" value="23S rRNA (uracil(1939)-C(5))-methyltransferase RlmD"/>
    <property type="match status" value="1"/>
</dbReference>
<evidence type="ECO:0000256" key="1">
    <source>
        <dbReference type="ARBA" id="ARBA00022485"/>
    </source>
</evidence>
<dbReference type="STRING" id="867345.SAMN05421693_11357"/>
<evidence type="ECO:0000256" key="5">
    <source>
        <dbReference type="ARBA" id="ARBA00022691"/>
    </source>
</evidence>